<protein>
    <recommendedName>
        <fullName evidence="12">Dynein light chain</fullName>
    </recommendedName>
</protein>
<dbReference type="InterPro" id="IPR037177">
    <property type="entry name" value="DLC_sf"/>
</dbReference>
<evidence type="ECO:0000256" key="12">
    <source>
        <dbReference type="RuleBase" id="RU365010"/>
    </source>
</evidence>
<dbReference type="OMA" id="KEPEGPC"/>
<dbReference type="Proteomes" id="UP000268350">
    <property type="component" value="Unassembled WGS sequence"/>
</dbReference>
<evidence type="ECO:0000256" key="1">
    <source>
        <dbReference type="ARBA" id="ARBA00004430"/>
    </source>
</evidence>
<keyword evidence="4 12" id="KW-0963">Cytoplasm</keyword>
<keyword evidence="7" id="KW-0969">Cilium</keyword>
<gene>
    <name evidence="13" type="ORF">DGUA_6G003822</name>
</gene>
<evidence type="ECO:0000256" key="11">
    <source>
        <dbReference type="ARBA" id="ARBA00057688"/>
    </source>
</evidence>
<dbReference type="Pfam" id="PF01221">
    <property type="entry name" value="Dynein_light"/>
    <property type="match status" value="1"/>
</dbReference>
<comment type="subunit">
    <text evidence="3">Consists of at least two heavy chains and a number of intermediate and light chains.</text>
</comment>
<dbReference type="PANTHER" id="PTHR11886:SF2">
    <property type="entry name" value="DYNEIN AXONEMAL LIGHT CHAIN 4"/>
    <property type="match status" value="1"/>
</dbReference>
<evidence type="ECO:0000313" key="13">
    <source>
        <dbReference type="EMBL" id="SPP75928.1"/>
    </source>
</evidence>
<evidence type="ECO:0000256" key="7">
    <source>
        <dbReference type="ARBA" id="ARBA00023069"/>
    </source>
</evidence>
<proteinExistence type="inferred from homology"/>
<dbReference type="SUPFAM" id="SSF54648">
    <property type="entry name" value="DLC"/>
    <property type="match status" value="1"/>
</dbReference>
<dbReference type="GO" id="GO:0030286">
    <property type="term" value="C:dynein complex"/>
    <property type="evidence" value="ECO:0007669"/>
    <property type="project" value="UniProtKB-KW"/>
</dbReference>
<evidence type="ECO:0000313" key="14">
    <source>
        <dbReference type="Proteomes" id="UP000268350"/>
    </source>
</evidence>
<dbReference type="GO" id="GO:0005930">
    <property type="term" value="C:axoneme"/>
    <property type="evidence" value="ECO:0007669"/>
    <property type="project" value="UniProtKB-SubCell"/>
</dbReference>
<dbReference type="AlphaFoldDB" id="A0A3B0JXV8"/>
<dbReference type="OrthoDB" id="6506078at2759"/>
<evidence type="ECO:0000256" key="9">
    <source>
        <dbReference type="ARBA" id="ARBA00023212"/>
    </source>
</evidence>
<evidence type="ECO:0000256" key="6">
    <source>
        <dbReference type="ARBA" id="ARBA00023017"/>
    </source>
</evidence>
<keyword evidence="8 12" id="KW-0505">Motor protein</keyword>
<evidence type="ECO:0000256" key="8">
    <source>
        <dbReference type="ARBA" id="ARBA00023175"/>
    </source>
</evidence>
<dbReference type="GO" id="GO:0005874">
    <property type="term" value="C:microtubule"/>
    <property type="evidence" value="ECO:0007669"/>
    <property type="project" value="UniProtKB-KW"/>
</dbReference>
<comment type="function">
    <text evidence="11">Force generating protein of respiratory cilia. Produces force towards the minus ends of microtubules. Dynein has ATPase activity.</text>
</comment>
<reference evidence="14" key="1">
    <citation type="submission" date="2018-01" db="EMBL/GenBank/DDBJ databases">
        <authorList>
            <person name="Alioto T."/>
            <person name="Alioto T."/>
        </authorList>
    </citation>
    <scope>NUCLEOTIDE SEQUENCE [LARGE SCALE GENOMIC DNA]</scope>
</reference>
<keyword evidence="6 12" id="KW-0243">Dynein</keyword>
<keyword evidence="9 12" id="KW-0206">Cytoskeleton</keyword>
<comment type="subcellular location">
    <subcellularLocation>
        <location evidence="1">Cytoplasm</location>
        <location evidence="1">Cytoskeleton</location>
        <location evidence="1">Cilium axoneme</location>
    </subcellularLocation>
</comment>
<dbReference type="CDD" id="cd21453">
    <property type="entry name" value="DLC-like_DNAL4"/>
    <property type="match status" value="1"/>
</dbReference>
<dbReference type="Gene3D" id="3.30.740.10">
    <property type="entry name" value="Protein Inhibitor Of Neuronal Nitric Oxide Synthase"/>
    <property type="match status" value="1"/>
</dbReference>
<dbReference type="GO" id="GO:0007017">
    <property type="term" value="P:microtubule-based process"/>
    <property type="evidence" value="ECO:0007669"/>
    <property type="project" value="InterPro"/>
</dbReference>
<dbReference type="EMBL" id="OUUW01000001">
    <property type="protein sequence ID" value="SPP75928.1"/>
    <property type="molecule type" value="Genomic_DNA"/>
</dbReference>
<dbReference type="FunFam" id="3.30.740.10:FF:000002">
    <property type="entry name" value="Dynein light chain"/>
    <property type="match status" value="1"/>
</dbReference>
<evidence type="ECO:0000256" key="5">
    <source>
        <dbReference type="ARBA" id="ARBA00022701"/>
    </source>
</evidence>
<keyword evidence="10" id="KW-0966">Cell projection</keyword>
<accession>A0A3B0JXV8</accession>
<keyword evidence="5 12" id="KW-0493">Microtubule</keyword>
<comment type="similarity">
    <text evidence="2 12">Belongs to the dynein light chain family.</text>
</comment>
<dbReference type="PANTHER" id="PTHR11886">
    <property type="entry name" value="DYNEIN LIGHT CHAIN"/>
    <property type="match status" value="1"/>
</dbReference>
<dbReference type="STRING" id="7266.A0A3B0JXV8"/>
<organism evidence="13 14">
    <name type="scientific">Drosophila guanche</name>
    <name type="common">Fruit fly</name>
    <dbReference type="NCBI Taxonomy" id="7266"/>
    <lineage>
        <taxon>Eukaryota</taxon>
        <taxon>Metazoa</taxon>
        <taxon>Ecdysozoa</taxon>
        <taxon>Arthropoda</taxon>
        <taxon>Hexapoda</taxon>
        <taxon>Insecta</taxon>
        <taxon>Pterygota</taxon>
        <taxon>Neoptera</taxon>
        <taxon>Endopterygota</taxon>
        <taxon>Diptera</taxon>
        <taxon>Brachycera</taxon>
        <taxon>Muscomorpha</taxon>
        <taxon>Ephydroidea</taxon>
        <taxon>Drosophilidae</taxon>
        <taxon>Drosophila</taxon>
        <taxon>Sophophora</taxon>
    </lineage>
</organism>
<name>A0A3B0JXV8_DROGU</name>
<dbReference type="InterPro" id="IPR001372">
    <property type="entry name" value="Dynein_light_chain_typ-1/2"/>
</dbReference>
<keyword evidence="14" id="KW-1185">Reference proteome</keyword>
<sequence>MADEGEGGKEGEKKILYVYPLVKHSDMNEEMRTEAIELSITACEKYSSNYEQAAKIIKETMDKKFGIFWHVVVGEGFGFEVSYETENILYLFFAGNLAIVLWKCS</sequence>
<dbReference type="SMART" id="SM01375">
    <property type="entry name" value="Dynein_light"/>
    <property type="match status" value="1"/>
</dbReference>
<evidence type="ECO:0000256" key="3">
    <source>
        <dbReference type="ARBA" id="ARBA00011655"/>
    </source>
</evidence>
<evidence type="ECO:0000256" key="4">
    <source>
        <dbReference type="ARBA" id="ARBA00022490"/>
    </source>
</evidence>
<evidence type="ECO:0000256" key="10">
    <source>
        <dbReference type="ARBA" id="ARBA00023273"/>
    </source>
</evidence>
<evidence type="ECO:0000256" key="2">
    <source>
        <dbReference type="ARBA" id="ARBA00010156"/>
    </source>
</evidence>